<evidence type="ECO:0000256" key="1">
    <source>
        <dbReference type="SAM" id="MobiDB-lite"/>
    </source>
</evidence>
<feature type="compositionally biased region" description="Basic and acidic residues" evidence="1">
    <location>
        <begin position="42"/>
        <end position="53"/>
    </location>
</feature>
<comment type="caution">
    <text evidence="2">The sequence shown here is derived from an EMBL/GenBank/DDBJ whole genome shotgun (WGS) entry which is preliminary data.</text>
</comment>
<evidence type="ECO:0000313" key="3">
    <source>
        <dbReference type="EMBL" id="CAF3926743.1"/>
    </source>
</evidence>
<feature type="compositionally biased region" description="Polar residues" evidence="1">
    <location>
        <begin position="1"/>
        <end position="17"/>
    </location>
</feature>
<dbReference type="Proteomes" id="UP000681722">
    <property type="component" value="Unassembled WGS sequence"/>
</dbReference>
<feature type="non-terminal residue" evidence="2">
    <location>
        <position position="1"/>
    </location>
</feature>
<accession>A0A814TN32</accession>
<organism evidence="2 4">
    <name type="scientific">Didymodactylos carnosus</name>
    <dbReference type="NCBI Taxonomy" id="1234261"/>
    <lineage>
        <taxon>Eukaryota</taxon>
        <taxon>Metazoa</taxon>
        <taxon>Spiralia</taxon>
        <taxon>Gnathifera</taxon>
        <taxon>Rotifera</taxon>
        <taxon>Eurotatoria</taxon>
        <taxon>Bdelloidea</taxon>
        <taxon>Philodinida</taxon>
        <taxon>Philodinidae</taxon>
        <taxon>Didymodactylos</taxon>
    </lineage>
</organism>
<gene>
    <name evidence="2" type="ORF">GPM918_LOCUS21781</name>
    <name evidence="3" type="ORF">SRO942_LOCUS21783</name>
</gene>
<evidence type="ECO:0000313" key="4">
    <source>
        <dbReference type="Proteomes" id="UP000663829"/>
    </source>
</evidence>
<dbReference type="Proteomes" id="UP000663829">
    <property type="component" value="Unassembled WGS sequence"/>
</dbReference>
<reference evidence="2" key="1">
    <citation type="submission" date="2021-02" db="EMBL/GenBank/DDBJ databases">
        <authorList>
            <person name="Nowell W R."/>
        </authorList>
    </citation>
    <scope>NUCLEOTIDE SEQUENCE</scope>
</reference>
<dbReference type="EMBL" id="CAJOBC010007276">
    <property type="protein sequence ID" value="CAF3926743.1"/>
    <property type="molecule type" value="Genomic_DNA"/>
</dbReference>
<keyword evidence="4" id="KW-1185">Reference proteome</keyword>
<name>A0A814TN32_9BILA</name>
<evidence type="ECO:0008006" key="5">
    <source>
        <dbReference type="Google" id="ProtNLM"/>
    </source>
</evidence>
<sequence>RDPQLSTGKLSRGQSRVCSPLPIHNHSTPSSLLPIVISGDEEEKRDTMDKEQEQFEDDNKEQLEAFNTSFQTTKQMEKQLLNKIPQLKNPAVGPEEVSQWLNKAVINNNWENFQTQLIQHLTSPEDQNGNTTQITTHHSTIRTILREGSENDEKAFDDFLRNNFTKFSEGETEDPETWLLEILTTFESLKILESEWLSYVSALLILKARLWYGKHKSKFNDFDNFVEKFTLEFRPIERIASNHTPTTTSTSDHTTTKKHPIEFSVIKTCSEQVVKNLKKFSGKKEENVMRWLDDMQVQFDANSWSDEIKLTILPIVLVDNALKWYARNSTSLTSWKMFFQLIK</sequence>
<evidence type="ECO:0000313" key="2">
    <source>
        <dbReference type="EMBL" id="CAF1163071.1"/>
    </source>
</evidence>
<dbReference type="AlphaFoldDB" id="A0A814TN32"/>
<dbReference type="EMBL" id="CAJNOQ010007275">
    <property type="protein sequence ID" value="CAF1163071.1"/>
    <property type="molecule type" value="Genomic_DNA"/>
</dbReference>
<dbReference type="OrthoDB" id="8057069at2759"/>
<feature type="region of interest" description="Disordered" evidence="1">
    <location>
        <begin position="1"/>
        <end position="56"/>
    </location>
</feature>
<protein>
    <recommendedName>
        <fullName evidence="5">Retrotransposon gag domain-containing protein</fullName>
    </recommendedName>
</protein>
<proteinExistence type="predicted"/>